<dbReference type="InterPro" id="IPR036568">
    <property type="entry name" value="GGCT-like_sf"/>
</dbReference>
<protein>
    <recommendedName>
        <fullName evidence="2">Gamma-glutamylcyclotransferase AIG2-like domain-containing protein</fullName>
    </recommendedName>
</protein>
<name>A0ABQ4CZX4_9ACTN</name>
<feature type="region of interest" description="Disordered" evidence="1">
    <location>
        <begin position="1"/>
        <end position="26"/>
    </location>
</feature>
<sequence>MHGGRRRTPGPHDPPGDTHDGRGREPGMIIAMPLLFSYGTLRDPAVQQANFGRPLTGHPDAVPGYRLGVLTITDAEVVALSGTAEHPVATPSPNPTDSIAGVVFEITDAELEAADGYEVADYKRVLLPLASGAEAWVYVAA</sequence>
<dbReference type="Proteomes" id="UP000604117">
    <property type="component" value="Unassembled WGS sequence"/>
</dbReference>
<reference evidence="3 4" key="1">
    <citation type="submission" date="2021-01" db="EMBL/GenBank/DDBJ databases">
        <title>Whole genome shotgun sequence of Asanoa siamensis NBRC 107932.</title>
        <authorList>
            <person name="Komaki H."/>
            <person name="Tamura T."/>
        </authorList>
    </citation>
    <scope>NUCLEOTIDE SEQUENCE [LARGE SCALE GENOMIC DNA]</scope>
    <source>
        <strain evidence="3 4">NBRC 107932</strain>
    </source>
</reference>
<gene>
    <name evidence="3" type="ORF">Asi02nite_63520</name>
</gene>
<comment type="caution">
    <text evidence="3">The sequence shown here is derived from an EMBL/GenBank/DDBJ whole genome shotgun (WGS) entry which is preliminary data.</text>
</comment>
<dbReference type="Gene3D" id="3.10.490.10">
    <property type="entry name" value="Gamma-glutamyl cyclotransferase-like"/>
    <property type="match status" value="1"/>
</dbReference>
<dbReference type="Pfam" id="PF06094">
    <property type="entry name" value="GGACT"/>
    <property type="match status" value="1"/>
</dbReference>
<evidence type="ECO:0000313" key="3">
    <source>
        <dbReference type="EMBL" id="GIF76834.1"/>
    </source>
</evidence>
<dbReference type="InterPro" id="IPR009288">
    <property type="entry name" value="AIG2-like_dom"/>
</dbReference>
<dbReference type="SUPFAM" id="SSF110857">
    <property type="entry name" value="Gamma-glutamyl cyclotransferase-like"/>
    <property type="match status" value="1"/>
</dbReference>
<feature type="domain" description="Gamma-glutamylcyclotransferase AIG2-like" evidence="2">
    <location>
        <begin position="35"/>
        <end position="140"/>
    </location>
</feature>
<dbReference type="EMBL" id="BONE01000071">
    <property type="protein sequence ID" value="GIF76834.1"/>
    <property type="molecule type" value="Genomic_DNA"/>
</dbReference>
<evidence type="ECO:0000256" key="1">
    <source>
        <dbReference type="SAM" id="MobiDB-lite"/>
    </source>
</evidence>
<keyword evidence="4" id="KW-1185">Reference proteome</keyword>
<dbReference type="InterPro" id="IPR013024">
    <property type="entry name" value="GGCT-like"/>
</dbReference>
<organism evidence="3 4">
    <name type="scientific">Asanoa siamensis</name>
    <dbReference type="NCBI Taxonomy" id="926357"/>
    <lineage>
        <taxon>Bacteria</taxon>
        <taxon>Bacillati</taxon>
        <taxon>Actinomycetota</taxon>
        <taxon>Actinomycetes</taxon>
        <taxon>Micromonosporales</taxon>
        <taxon>Micromonosporaceae</taxon>
        <taxon>Asanoa</taxon>
    </lineage>
</organism>
<accession>A0ABQ4CZX4</accession>
<evidence type="ECO:0000259" key="2">
    <source>
        <dbReference type="Pfam" id="PF06094"/>
    </source>
</evidence>
<proteinExistence type="predicted"/>
<dbReference type="CDD" id="cd06661">
    <property type="entry name" value="GGCT_like"/>
    <property type="match status" value="1"/>
</dbReference>
<feature type="compositionally biased region" description="Basic and acidic residues" evidence="1">
    <location>
        <begin position="14"/>
        <end position="25"/>
    </location>
</feature>
<evidence type="ECO:0000313" key="4">
    <source>
        <dbReference type="Proteomes" id="UP000604117"/>
    </source>
</evidence>